<gene>
    <name evidence="3" type="ORF">JM946_19805</name>
</gene>
<evidence type="ECO:0000313" key="4">
    <source>
        <dbReference type="Proteomes" id="UP000661077"/>
    </source>
</evidence>
<dbReference type="PANTHER" id="PTHR18964">
    <property type="entry name" value="ROK (REPRESSOR, ORF, KINASE) FAMILY"/>
    <property type="match status" value="1"/>
</dbReference>
<feature type="region of interest" description="Disordered" evidence="2">
    <location>
        <begin position="349"/>
        <end position="375"/>
    </location>
</feature>
<evidence type="ECO:0000256" key="1">
    <source>
        <dbReference type="ARBA" id="ARBA00006479"/>
    </source>
</evidence>
<accession>A0ABS1X172</accession>
<dbReference type="InterPro" id="IPR043129">
    <property type="entry name" value="ATPase_NBD"/>
</dbReference>
<evidence type="ECO:0000313" key="3">
    <source>
        <dbReference type="EMBL" id="MBM0106988.1"/>
    </source>
</evidence>
<dbReference type="EMBL" id="JAEVLS010000004">
    <property type="protein sequence ID" value="MBM0106988.1"/>
    <property type="molecule type" value="Genomic_DNA"/>
</dbReference>
<feature type="compositionally biased region" description="Acidic residues" evidence="2">
    <location>
        <begin position="357"/>
        <end position="375"/>
    </location>
</feature>
<keyword evidence="4" id="KW-1185">Reference proteome</keyword>
<comment type="caution">
    <text evidence="3">The sequence shown here is derived from an EMBL/GenBank/DDBJ whole genome shotgun (WGS) entry which is preliminary data.</text>
</comment>
<sequence length="375" mass="41107">MPRRNAKNSDDTPSSLLAHGGKVLSLVVVDAYNAEMRSPEGFLGDRASRRAFQAILDDWRDRVSRAGDDPLGELPSEEMSKKQLDKMLAQGDAEAAGVIHGAIEEFAQEFAQVIRRFLKLKGWQNTEALVVGGGLRQSRIGELAIGRTAVLLKADGVDLDIKPIHHHADHAGLIGCIQLVPSWILSGHDSILAVDIGGSNIRAGIVELRRKRAADFSQAAVGHFELWRHSEDQPDREDAVERLIQMLNSLIRRATKDGANLAPFIGIGCPGVIRSDGSIERGGQNLPGDWEQKSFNLPEKLRAAIPKIGDHETVIVMHNDAVVQGLSEAPSMRDYEHWGVLTIGTGLGNARFTNRSDEDDKDEEEEETDDSDDEE</sequence>
<dbReference type="Proteomes" id="UP000661077">
    <property type="component" value="Unassembled WGS sequence"/>
</dbReference>
<dbReference type="RefSeq" id="WP_203169098.1">
    <property type="nucleotide sequence ID" value="NZ_JAEVLS010000004.1"/>
</dbReference>
<comment type="similarity">
    <text evidence="1">Belongs to the ROK (NagC/XylR) family.</text>
</comment>
<organism evidence="3 4">
    <name type="scientific">Steroidobacter gossypii</name>
    <dbReference type="NCBI Taxonomy" id="2805490"/>
    <lineage>
        <taxon>Bacteria</taxon>
        <taxon>Pseudomonadati</taxon>
        <taxon>Pseudomonadota</taxon>
        <taxon>Gammaproteobacteria</taxon>
        <taxon>Steroidobacterales</taxon>
        <taxon>Steroidobacteraceae</taxon>
        <taxon>Steroidobacter</taxon>
    </lineage>
</organism>
<dbReference type="Gene3D" id="3.30.420.40">
    <property type="match status" value="1"/>
</dbReference>
<dbReference type="InterPro" id="IPR000600">
    <property type="entry name" value="ROK"/>
</dbReference>
<reference evidence="3 4" key="1">
    <citation type="journal article" date="2021" name="Int. J. Syst. Evol. Microbiol.">
        <title>Steroidobacter gossypii sp. nov., isolated from soil of cotton cropping field.</title>
        <authorList>
            <person name="Huang R."/>
            <person name="Yang S."/>
            <person name="Zhen C."/>
            <person name="Liu W."/>
        </authorList>
    </citation>
    <scope>NUCLEOTIDE SEQUENCE [LARGE SCALE GENOMIC DNA]</scope>
    <source>
        <strain evidence="3 4">S1-65</strain>
    </source>
</reference>
<protein>
    <submittedName>
        <fullName evidence="3">ROK family protein</fullName>
    </submittedName>
</protein>
<dbReference type="SUPFAM" id="SSF53067">
    <property type="entry name" value="Actin-like ATPase domain"/>
    <property type="match status" value="1"/>
</dbReference>
<proteinExistence type="inferred from homology"/>
<evidence type="ECO:0000256" key="2">
    <source>
        <dbReference type="SAM" id="MobiDB-lite"/>
    </source>
</evidence>
<dbReference type="PANTHER" id="PTHR18964:SF149">
    <property type="entry name" value="BIFUNCTIONAL UDP-N-ACETYLGLUCOSAMINE 2-EPIMERASE_N-ACETYLMANNOSAMINE KINASE"/>
    <property type="match status" value="1"/>
</dbReference>
<name>A0ABS1X172_9GAMM</name>